<sequence length="108" mass="11743">MQLNPELTHNRSISPHFSESPQSGPRETAEPTYFPHASALHLLSGSTPPTPGSIDPAALHLWKAFDPNPRAESIGIHRSTSSICANSTQAPRYSRLRCRSSLHSACQS</sequence>
<gene>
    <name evidence="2" type="ORF">PLEPLA_LOCUS34265</name>
</gene>
<feature type="region of interest" description="Disordered" evidence="1">
    <location>
        <begin position="1"/>
        <end position="54"/>
    </location>
</feature>
<evidence type="ECO:0000313" key="2">
    <source>
        <dbReference type="EMBL" id="CAB1446539.1"/>
    </source>
</evidence>
<reference evidence="2" key="1">
    <citation type="submission" date="2020-03" db="EMBL/GenBank/DDBJ databases">
        <authorList>
            <person name="Weist P."/>
        </authorList>
    </citation>
    <scope>NUCLEOTIDE SEQUENCE</scope>
</reference>
<dbReference type="Proteomes" id="UP001153269">
    <property type="component" value="Unassembled WGS sequence"/>
</dbReference>
<comment type="caution">
    <text evidence="2">The sequence shown here is derived from an EMBL/GenBank/DDBJ whole genome shotgun (WGS) entry which is preliminary data.</text>
</comment>
<dbReference type="EMBL" id="CADEAL010003919">
    <property type="protein sequence ID" value="CAB1446539.1"/>
    <property type="molecule type" value="Genomic_DNA"/>
</dbReference>
<dbReference type="AlphaFoldDB" id="A0A9N7Z0B5"/>
<protein>
    <submittedName>
        <fullName evidence="2">Uncharacterized protein</fullName>
    </submittedName>
</protein>
<keyword evidence="3" id="KW-1185">Reference proteome</keyword>
<accession>A0A9N7Z0B5</accession>
<feature type="compositionally biased region" description="Polar residues" evidence="1">
    <location>
        <begin position="1"/>
        <end position="25"/>
    </location>
</feature>
<proteinExistence type="predicted"/>
<organism evidence="2 3">
    <name type="scientific">Pleuronectes platessa</name>
    <name type="common">European plaice</name>
    <dbReference type="NCBI Taxonomy" id="8262"/>
    <lineage>
        <taxon>Eukaryota</taxon>
        <taxon>Metazoa</taxon>
        <taxon>Chordata</taxon>
        <taxon>Craniata</taxon>
        <taxon>Vertebrata</taxon>
        <taxon>Euteleostomi</taxon>
        <taxon>Actinopterygii</taxon>
        <taxon>Neopterygii</taxon>
        <taxon>Teleostei</taxon>
        <taxon>Neoteleostei</taxon>
        <taxon>Acanthomorphata</taxon>
        <taxon>Carangaria</taxon>
        <taxon>Pleuronectiformes</taxon>
        <taxon>Pleuronectoidei</taxon>
        <taxon>Pleuronectidae</taxon>
        <taxon>Pleuronectes</taxon>
    </lineage>
</organism>
<evidence type="ECO:0000313" key="3">
    <source>
        <dbReference type="Proteomes" id="UP001153269"/>
    </source>
</evidence>
<evidence type="ECO:0000256" key="1">
    <source>
        <dbReference type="SAM" id="MobiDB-lite"/>
    </source>
</evidence>
<name>A0A9N7Z0B5_PLEPL</name>